<sequence length="145" mass="15865">MQPNVIRPIAICVFQHNGRILVAEGYDPLKRQTFYRPLGGAIEFGEYSADTIARELTEELGAAVVDLRYLGALENVFTFDGRPGHEIVMIYDGAFADRALYDQAAIDGVEDSGHPFRAVWVSLADSLDPAAPPVYPTGLLELLAL</sequence>
<evidence type="ECO:0000256" key="1">
    <source>
        <dbReference type="ARBA" id="ARBA00022801"/>
    </source>
</evidence>
<proteinExistence type="predicted"/>
<evidence type="ECO:0000259" key="2">
    <source>
        <dbReference type="PROSITE" id="PS51462"/>
    </source>
</evidence>
<dbReference type="GO" id="GO:0016787">
    <property type="term" value="F:hydrolase activity"/>
    <property type="evidence" value="ECO:0007669"/>
    <property type="project" value="UniProtKB-KW"/>
</dbReference>
<feature type="domain" description="Nudix hydrolase" evidence="2">
    <location>
        <begin position="4"/>
        <end position="143"/>
    </location>
</feature>
<dbReference type="Pfam" id="PF00293">
    <property type="entry name" value="NUDIX"/>
    <property type="match status" value="1"/>
</dbReference>
<name>A0A170PGP7_9CHLR</name>
<dbReference type="EMBL" id="LN890655">
    <property type="protein sequence ID" value="CUS03873.2"/>
    <property type="molecule type" value="Genomic_DNA"/>
</dbReference>
<keyword evidence="4" id="KW-1185">Reference proteome</keyword>
<dbReference type="KEGG" id="pbf:CFX0092_A1995"/>
<accession>A0A170PGP7</accession>
<dbReference type="Proteomes" id="UP000215027">
    <property type="component" value="Chromosome I"/>
</dbReference>
<dbReference type="AlphaFoldDB" id="A0A170PGP7"/>
<dbReference type="CDD" id="cd04688">
    <property type="entry name" value="NUDIX_Hydrolase"/>
    <property type="match status" value="1"/>
</dbReference>
<dbReference type="InterPro" id="IPR000086">
    <property type="entry name" value="NUDIX_hydrolase_dom"/>
</dbReference>
<evidence type="ECO:0000313" key="4">
    <source>
        <dbReference type="Proteomes" id="UP000215027"/>
    </source>
</evidence>
<dbReference type="PROSITE" id="PS00893">
    <property type="entry name" value="NUDIX_BOX"/>
    <property type="match status" value="1"/>
</dbReference>
<dbReference type="OrthoDB" id="7376250at2"/>
<keyword evidence="1 3" id="KW-0378">Hydrolase</keyword>
<dbReference type="InterPro" id="IPR015797">
    <property type="entry name" value="NUDIX_hydrolase-like_dom_sf"/>
</dbReference>
<dbReference type="InterPro" id="IPR020084">
    <property type="entry name" value="NUDIX_hydrolase_CS"/>
</dbReference>
<reference evidence="3" key="1">
    <citation type="submission" date="2016-01" db="EMBL/GenBank/DDBJ databases">
        <authorList>
            <person name="Mcilroy J.S."/>
            <person name="Karst M S."/>
            <person name="Albertsen M."/>
        </authorList>
    </citation>
    <scope>NUCLEOTIDE SEQUENCE</scope>
    <source>
        <strain evidence="3">Cfx-K</strain>
    </source>
</reference>
<evidence type="ECO:0000313" key="3">
    <source>
        <dbReference type="EMBL" id="CUS03873.2"/>
    </source>
</evidence>
<dbReference type="RefSeq" id="WP_095043302.1">
    <property type="nucleotide sequence ID" value="NZ_LN890655.1"/>
</dbReference>
<dbReference type="SUPFAM" id="SSF55811">
    <property type="entry name" value="Nudix"/>
    <property type="match status" value="1"/>
</dbReference>
<organism evidence="3 4">
    <name type="scientific">Candidatus Promineifilum breve</name>
    <dbReference type="NCBI Taxonomy" id="1806508"/>
    <lineage>
        <taxon>Bacteria</taxon>
        <taxon>Bacillati</taxon>
        <taxon>Chloroflexota</taxon>
        <taxon>Ardenticatenia</taxon>
        <taxon>Candidatus Promineifilales</taxon>
        <taxon>Candidatus Promineifilaceae</taxon>
        <taxon>Candidatus Promineifilum</taxon>
    </lineage>
</organism>
<gene>
    <name evidence="3" type="ORF">CFX0092_A1995</name>
</gene>
<protein>
    <submittedName>
        <fullName evidence="3">NUDIX hydrolase</fullName>
    </submittedName>
</protein>
<dbReference type="PROSITE" id="PS51462">
    <property type="entry name" value="NUDIX"/>
    <property type="match status" value="1"/>
</dbReference>
<dbReference type="Gene3D" id="3.90.79.10">
    <property type="entry name" value="Nucleoside Triphosphate Pyrophosphohydrolase"/>
    <property type="match status" value="1"/>
</dbReference>